<dbReference type="InterPro" id="IPR028098">
    <property type="entry name" value="Glyco_trans_4-like_N"/>
</dbReference>
<evidence type="ECO:0000313" key="5">
    <source>
        <dbReference type="Proteomes" id="UP000277094"/>
    </source>
</evidence>
<dbReference type="PANTHER" id="PTHR45947:SF3">
    <property type="entry name" value="SULFOQUINOVOSYL TRANSFERASE SQD2"/>
    <property type="match status" value="1"/>
</dbReference>
<evidence type="ECO:0000313" key="4">
    <source>
        <dbReference type="EMBL" id="RNL75539.1"/>
    </source>
</evidence>
<evidence type="ECO:0000256" key="2">
    <source>
        <dbReference type="ARBA" id="ARBA00022679"/>
    </source>
</evidence>
<keyword evidence="2 4" id="KW-0808">Transferase</keyword>
<feature type="domain" description="Glycosyltransferase subfamily 4-like N-terminal" evidence="3">
    <location>
        <begin position="15"/>
        <end position="189"/>
    </location>
</feature>
<organism evidence="4 5">
    <name type="scientific">Nocardioides marmorisolisilvae</name>
    <dbReference type="NCBI Taxonomy" id="1542737"/>
    <lineage>
        <taxon>Bacteria</taxon>
        <taxon>Bacillati</taxon>
        <taxon>Actinomycetota</taxon>
        <taxon>Actinomycetes</taxon>
        <taxon>Propionibacteriales</taxon>
        <taxon>Nocardioidaceae</taxon>
        <taxon>Nocardioides</taxon>
    </lineage>
</organism>
<dbReference type="Pfam" id="PF13692">
    <property type="entry name" value="Glyco_trans_1_4"/>
    <property type="match status" value="1"/>
</dbReference>
<dbReference type="Pfam" id="PF13579">
    <property type="entry name" value="Glyco_trans_4_4"/>
    <property type="match status" value="1"/>
</dbReference>
<dbReference type="AlphaFoldDB" id="A0A3N0DIN6"/>
<dbReference type="EMBL" id="RJSG01000006">
    <property type="protein sequence ID" value="RNL75539.1"/>
    <property type="molecule type" value="Genomic_DNA"/>
</dbReference>
<evidence type="ECO:0000259" key="3">
    <source>
        <dbReference type="Pfam" id="PF13579"/>
    </source>
</evidence>
<dbReference type="OrthoDB" id="509705at2"/>
<keyword evidence="1" id="KW-0328">Glycosyltransferase</keyword>
<dbReference type="GO" id="GO:0016758">
    <property type="term" value="F:hexosyltransferase activity"/>
    <property type="evidence" value="ECO:0007669"/>
    <property type="project" value="TreeGrafter"/>
</dbReference>
<proteinExistence type="predicted"/>
<evidence type="ECO:0000256" key="1">
    <source>
        <dbReference type="ARBA" id="ARBA00022676"/>
    </source>
</evidence>
<dbReference type="Gene3D" id="3.40.50.2000">
    <property type="entry name" value="Glycogen Phosphorylase B"/>
    <property type="match status" value="2"/>
</dbReference>
<dbReference type="GO" id="GO:1901137">
    <property type="term" value="P:carbohydrate derivative biosynthetic process"/>
    <property type="evidence" value="ECO:0007669"/>
    <property type="project" value="UniProtKB-ARBA"/>
</dbReference>
<keyword evidence="5" id="KW-1185">Reference proteome</keyword>
<dbReference type="InterPro" id="IPR050194">
    <property type="entry name" value="Glycosyltransferase_grp1"/>
</dbReference>
<name>A0A3N0DIN6_9ACTN</name>
<dbReference type="Proteomes" id="UP000277094">
    <property type="component" value="Unassembled WGS sequence"/>
</dbReference>
<reference evidence="4 5" key="1">
    <citation type="submission" date="2018-11" db="EMBL/GenBank/DDBJ databases">
        <authorList>
            <person name="Li F."/>
        </authorList>
    </citation>
    <scope>NUCLEOTIDE SEQUENCE [LARGE SCALE GENOMIC DNA]</scope>
    <source>
        <strain evidence="4 5">KIS18-7</strain>
    </source>
</reference>
<accession>A0A3N0DIN6</accession>
<dbReference type="CDD" id="cd03794">
    <property type="entry name" value="GT4_WbuB-like"/>
    <property type="match status" value="1"/>
</dbReference>
<comment type="caution">
    <text evidence="4">The sequence shown here is derived from an EMBL/GenBank/DDBJ whole genome shotgun (WGS) entry which is preliminary data.</text>
</comment>
<dbReference type="SUPFAM" id="SSF53756">
    <property type="entry name" value="UDP-Glycosyltransferase/glycogen phosphorylase"/>
    <property type="match status" value="1"/>
</dbReference>
<sequence>MLHLVTNALPETVAGYTVRTQGIAAAQLAAGHDVHVLSRLGFPVNRGRLEAARTATVDGVPYHRSVPLRLPLRADVALRSDVEHASRLVRRLQPTVLHAHSNHVNAQVGLALRHRFGIPLVYEVRGFLEETWLSRTGGSPESDFYRLTRQAETRAMQAADAVVTLSESMREAIIGRGVPAERVHLVPNCVDSSWLDAPAVDPDLAGPFTVGLGSTLNAYEGVDVLIEAVALLREQDTDVRLVVLGSGPAAADLAELARSRGLGDAARFTGRVGRDELMAAYRGLDVFCLPRRDLPVTRLVPPIKPVEAMAMGIPVVASDLPPLRELLVGGGAEDRGLLVRPDDPEALAAAVSTLTDAALRRRLGYAGRHWVRETRSWAAAATTYDAIYHELHLAHRGETA</sequence>
<protein>
    <submittedName>
        <fullName evidence="4">Glycosyltransferase WbuB</fullName>
    </submittedName>
</protein>
<gene>
    <name evidence="4" type="ORF">EFL95_19085</name>
</gene>
<dbReference type="PANTHER" id="PTHR45947">
    <property type="entry name" value="SULFOQUINOVOSYL TRANSFERASE SQD2"/>
    <property type="match status" value="1"/>
</dbReference>